<evidence type="ECO:0000313" key="3">
    <source>
        <dbReference type="EMBL" id="MCP1337664.1"/>
    </source>
</evidence>
<protein>
    <submittedName>
        <fullName evidence="3">PQQ-dependent sugar dehydrogenase</fullName>
    </submittedName>
</protein>
<dbReference type="InterPro" id="IPR012938">
    <property type="entry name" value="Glc/Sorbosone_DH"/>
</dbReference>
<gene>
    <name evidence="3" type="ORF">NJQ99_14675</name>
</gene>
<dbReference type="InterPro" id="IPR011041">
    <property type="entry name" value="Quinoprot_gluc/sorb_DH_b-prop"/>
</dbReference>
<dbReference type="Proteomes" id="UP001055804">
    <property type="component" value="Unassembled WGS sequence"/>
</dbReference>
<feature type="domain" description="Glucose/Sorbosone dehydrogenase" evidence="2">
    <location>
        <begin position="184"/>
        <end position="297"/>
    </location>
</feature>
<dbReference type="EMBL" id="JAMZFT010000003">
    <property type="protein sequence ID" value="MCP1337664.1"/>
    <property type="molecule type" value="Genomic_DNA"/>
</dbReference>
<name>A0A9J6PIM8_9PROT</name>
<organism evidence="3 4">
    <name type="scientific">Futiania mangrovi</name>
    <dbReference type="NCBI Taxonomy" id="2959716"/>
    <lineage>
        <taxon>Bacteria</taxon>
        <taxon>Pseudomonadati</taxon>
        <taxon>Pseudomonadota</taxon>
        <taxon>Alphaproteobacteria</taxon>
        <taxon>Futianiales</taxon>
        <taxon>Futianiaceae</taxon>
        <taxon>Futiania</taxon>
    </lineage>
</organism>
<proteinExistence type="predicted"/>
<feature type="chain" id="PRO_5039950380" evidence="1">
    <location>
        <begin position="24"/>
        <end position="376"/>
    </location>
</feature>
<dbReference type="AlphaFoldDB" id="A0A9J6PIM8"/>
<dbReference type="InterPro" id="IPR011042">
    <property type="entry name" value="6-blade_b-propeller_TolB-like"/>
</dbReference>
<evidence type="ECO:0000313" key="4">
    <source>
        <dbReference type="Proteomes" id="UP001055804"/>
    </source>
</evidence>
<dbReference type="PANTHER" id="PTHR33546">
    <property type="entry name" value="LARGE, MULTIFUNCTIONAL SECRETED PROTEIN-RELATED"/>
    <property type="match status" value="1"/>
</dbReference>
<keyword evidence="4" id="KW-1185">Reference proteome</keyword>
<dbReference type="RefSeq" id="WP_269333625.1">
    <property type="nucleotide sequence ID" value="NZ_JAMZFT010000003.1"/>
</dbReference>
<dbReference type="PANTHER" id="PTHR33546:SF1">
    <property type="entry name" value="LARGE, MULTIFUNCTIONAL SECRETED PROTEIN"/>
    <property type="match status" value="1"/>
</dbReference>
<dbReference type="Gene3D" id="2.120.10.30">
    <property type="entry name" value="TolB, C-terminal domain"/>
    <property type="match status" value="1"/>
</dbReference>
<keyword evidence="1" id="KW-0732">Signal</keyword>
<dbReference type="Pfam" id="PF07995">
    <property type="entry name" value="GSDH"/>
    <property type="match status" value="1"/>
</dbReference>
<comment type="caution">
    <text evidence="3">The sequence shown here is derived from an EMBL/GenBank/DDBJ whole genome shotgun (WGS) entry which is preliminary data.</text>
</comment>
<evidence type="ECO:0000256" key="1">
    <source>
        <dbReference type="SAM" id="SignalP"/>
    </source>
</evidence>
<accession>A0A9J6PIM8</accession>
<sequence>MTLARLAAAAAAALAIVPAAASAATPEQVASLRLPDGFKAELFAEVPGAREMAVMDDGRTIFVSTRGETVWRLDDVDGDGRPDARTAVITDGKMPHGIDIGPDGRLYVVETHRVRRFALSETWPREPGPGEMLHEGLIDRRHHGWRAAEFGPDGLLYAAVGAPCNICAVEGLAATLVRFDPRTWEPETIARGVRNSVGFDWHPETGVLHFTDNGGDNMGDHIPPDELNRLDAPGQHFGFPFVWGKAEKPYPQFADATPPEGTVTPLAEIEAHAGALGMVFYTGAMFPEEYRNDAFIALQGSWNRDPMDPSGYQLLRARFSADGGFERLEIFADGFLAGQSSRTAWGKPAQLALLPDGSLLIGDDYAGAIYRIFHEN</sequence>
<reference evidence="3" key="1">
    <citation type="submission" date="2022-06" db="EMBL/GenBank/DDBJ databases">
        <title>Isolation and Genomics of Futiania mangrovii gen. nov., sp. nov., a Rare and Metabolically-versatile member in the Class Alphaproteobacteria.</title>
        <authorList>
            <person name="Liu L."/>
            <person name="Huang W.-C."/>
            <person name="Pan J."/>
            <person name="Li J."/>
            <person name="Huang Y."/>
            <person name="Du H."/>
            <person name="Liu Y."/>
            <person name="Li M."/>
        </authorList>
    </citation>
    <scope>NUCLEOTIDE SEQUENCE</scope>
    <source>
        <strain evidence="3">FT118</strain>
    </source>
</reference>
<evidence type="ECO:0000259" key="2">
    <source>
        <dbReference type="Pfam" id="PF07995"/>
    </source>
</evidence>
<feature type="signal peptide" evidence="1">
    <location>
        <begin position="1"/>
        <end position="23"/>
    </location>
</feature>
<dbReference type="SUPFAM" id="SSF50952">
    <property type="entry name" value="Soluble quinoprotein glucose dehydrogenase"/>
    <property type="match status" value="1"/>
</dbReference>